<evidence type="ECO:0000256" key="1">
    <source>
        <dbReference type="SAM" id="MobiDB-lite"/>
    </source>
</evidence>
<dbReference type="Proteomes" id="UP000243499">
    <property type="component" value="Chromosome 1"/>
</dbReference>
<dbReference type="EMBL" id="CM008046">
    <property type="protein sequence ID" value="PAN07230.1"/>
    <property type="molecule type" value="Genomic_DNA"/>
</dbReference>
<protein>
    <submittedName>
        <fullName evidence="2">Uncharacterized protein</fullName>
    </submittedName>
</protein>
<organism evidence="2">
    <name type="scientific">Panicum hallii</name>
    <dbReference type="NCBI Taxonomy" id="206008"/>
    <lineage>
        <taxon>Eukaryota</taxon>
        <taxon>Viridiplantae</taxon>
        <taxon>Streptophyta</taxon>
        <taxon>Embryophyta</taxon>
        <taxon>Tracheophyta</taxon>
        <taxon>Spermatophyta</taxon>
        <taxon>Magnoliopsida</taxon>
        <taxon>Liliopsida</taxon>
        <taxon>Poales</taxon>
        <taxon>Poaceae</taxon>
        <taxon>PACMAD clade</taxon>
        <taxon>Panicoideae</taxon>
        <taxon>Panicodae</taxon>
        <taxon>Paniceae</taxon>
        <taxon>Panicinae</taxon>
        <taxon>Panicum</taxon>
        <taxon>Panicum sect. Panicum</taxon>
    </lineage>
</organism>
<dbReference type="AlphaFoldDB" id="A0A2S3GRA4"/>
<feature type="region of interest" description="Disordered" evidence="1">
    <location>
        <begin position="59"/>
        <end position="109"/>
    </location>
</feature>
<dbReference type="Gramene" id="PAN07230">
    <property type="protein sequence ID" value="PAN07230"/>
    <property type="gene ID" value="PAHAL_1G320300"/>
</dbReference>
<name>A0A2S3GRA4_9POAL</name>
<reference evidence="2" key="1">
    <citation type="submission" date="2018-04" db="EMBL/GenBank/DDBJ databases">
        <title>WGS assembly of Panicum hallii.</title>
        <authorList>
            <person name="Lovell J."/>
            <person name="Jenkins J."/>
            <person name="Lowry D."/>
            <person name="Mamidi S."/>
            <person name="Sreedasyam A."/>
            <person name="Weng X."/>
            <person name="Barry K."/>
            <person name="Bonette J."/>
            <person name="Campitelli B."/>
            <person name="Daum C."/>
            <person name="Gordon S."/>
            <person name="Gould B."/>
            <person name="Lipzen A."/>
            <person name="Macqueen A."/>
            <person name="Palacio-Mejia J."/>
            <person name="Plott C."/>
            <person name="Shakirov E."/>
            <person name="Shu S."/>
            <person name="Yoshinaga Y."/>
            <person name="Zane M."/>
            <person name="Rokhsar D."/>
            <person name="Grimwood J."/>
            <person name="Schmutz J."/>
            <person name="Juenger T."/>
        </authorList>
    </citation>
    <scope>NUCLEOTIDE SEQUENCE [LARGE SCALE GENOMIC DNA]</scope>
    <source>
        <strain evidence="2">FIL2</strain>
    </source>
</reference>
<proteinExistence type="predicted"/>
<evidence type="ECO:0000313" key="2">
    <source>
        <dbReference type="EMBL" id="PAN07230.1"/>
    </source>
</evidence>
<gene>
    <name evidence="2" type="ORF">PAHAL_1G320300</name>
</gene>
<sequence>MIPEHDAKSDQDRAGARPVRASLVARLGLAGARRATCRLLPLCVIPPLPIAMHGALWPEAWPRSPPPSSAARRSRLGKLPESPLLLTSNLGRGWDPTSERVSSASIDGRARFVPRKRSPRFLG</sequence>
<accession>A0A2S3GRA4</accession>